<reference evidence="1 2" key="1">
    <citation type="submission" date="2023-01" db="EMBL/GenBank/DDBJ databases">
        <title>Analysis of 21 Apiospora genomes using comparative genomics revels a genus with tremendous synthesis potential of carbohydrate active enzymes and secondary metabolites.</title>
        <authorList>
            <person name="Sorensen T."/>
        </authorList>
    </citation>
    <scope>NUCLEOTIDE SEQUENCE [LARGE SCALE GENOMIC DNA]</scope>
    <source>
        <strain evidence="1 2">CBS 135458</strain>
    </source>
</reference>
<protein>
    <submittedName>
        <fullName evidence="1">Uncharacterized protein</fullName>
    </submittedName>
</protein>
<evidence type="ECO:0000313" key="1">
    <source>
        <dbReference type="EMBL" id="KAK8091064.1"/>
    </source>
</evidence>
<accession>A0ABR1X6T6</accession>
<organism evidence="1 2">
    <name type="scientific">Apiospora phragmitis</name>
    <dbReference type="NCBI Taxonomy" id="2905665"/>
    <lineage>
        <taxon>Eukaryota</taxon>
        <taxon>Fungi</taxon>
        <taxon>Dikarya</taxon>
        <taxon>Ascomycota</taxon>
        <taxon>Pezizomycotina</taxon>
        <taxon>Sordariomycetes</taxon>
        <taxon>Xylariomycetidae</taxon>
        <taxon>Amphisphaeriales</taxon>
        <taxon>Apiosporaceae</taxon>
        <taxon>Apiospora</taxon>
    </lineage>
</organism>
<dbReference type="SUPFAM" id="SSF52047">
    <property type="entry name" value="RNI-like"/>
    <property type="match status" value="1"/>
</dbReference>
<dbReference type="GeneID" id="92085041"/>
<dbReference type="Gene3D" id="3.80.10.10">
    <property type="entry name" value="Ribonuclease Inhibitor"/>
    <property type="match status" value="1"/>
</dbReference>
<dbReference type="RefSeq" id="XP_066722610.1">
    <property type="nucleotide sequence ID" value="XM_066851978.1"/>
</dbReference>
<name>A0ABR1X6T6_9PEZI</name>
<comment type="caution">
    <text evidence="1">The sequence shown here is derived from an EMBL/GenBank/DDBJ whole genome shotgun (WGS) entry which is preliminary data.</text>
</comment>
<sequence>MIYHMKKQTLRVAGAWRYEAQRALQAVILITDPKQVEARLTSAGCAGVRQIIIALAPRWDMNITWSLDIHDILNASAHMNIKRSLDIHDILNRKMPHLQSLVLRQGIQARLGFEQLRPTELANLSGLRELTLVELGRTGYSPPLLFYVPHLEHLHLSHAAWEALPISALLPGPELPSFSLKSLEISGCNIHSEPLRRLLANSAGSLCRLSLVGLQAEWDTFIHLAAMRAEGLLPKVRHLTFSRRDTANSSYIKNLPRKVTDPLAYWGGIKTAYIRTGDVKMSGAIINGIAALSPLQSSR</sequence>
<gene>
    <name evidence="1" type="ORF">PG994_000569</name>
</gene>
<keyword evidence="2" id="KW-1185">Reference proteome</keyword>
<proteinExistence type="predicted"/>
<dbReference type="Proteomes" id="UP001480595">
    <property type="component" value="Unassembled WGS sequence"/>
</dbReference>
<evidence type="ECO:0000313" key="2">
    <source>
        <dbReference type="Proteomes" id="UP001480595"/>
    </source>
</evidence>
<dbReference type="EMBL" id="JAQQWL010000001">
    <property type="protein sequence ID" value="KAK8091064.1"/>
    <property type="molecule type" value="Genomic_DNA"/>
</dbReference>
<dbReference type="InterPro" id="IPR032675">
    <property type="entry name" value="LRR_dom_sf"/>
</dbReference>